<evidence type="ECO:0000256" key="1">
    <source>
        <dbReference type="SAM" id="MobiDB-lite"/>
    </source>
</evidence>
<dbReference type="Proteomes" id="UP001187415">
    <property type="component" value="Unassembled WGS sequence"/>
</dbReference>
<sequence>MARQPRVIRAMPGVNVRRTALACPAGAPAGATAVSPGAVPAVDEVQDVVGHGEKAHDQRGDHGYGRAQLSLKRPRQDGAGRADSLLPKSSLPVEIRESASRDAALPLHVGPARDTDQSGCVCCALCHTLTVVASRHVVVCREREAAATSGPRRGDGSPERTFNTMKLEPAAEVRNSAPLRCARSVATTAGAQLPHARFAEHEGRDPLELARGRPEEKAERRGPERPVLQEHDVQPGEGQGLAAVAERKSAEN</sequence>
<keyword evidence="3" id="KW-1185">Reference proteome</keyword>
<proteinExistence type="predicted"/>
<gene>
    <name evidence="2" type="ORF">Q5P01_000252</name>
</gene>
<comment type="caution">
    <text evidence="2">The sequence shown here is derived from an EMBL/GenBank/DDBJ whole genome shotgun (WGS) entry which is preliminary data.</text>
</comment>
<dbReference type="AlphaFoldDB" id="A0AA88LMR0"/>
<feature type="region of interest" description="Disordered" evidence="1">
    <location>
        <begin position="144"/>
        <end position="165"/>
    </location>
</feature>
<evidence type="ECO:0000313" key="3">
    <source>
        <dbReference type="Proteomes" id="UP001187415"/>
    </source>
</evidence>
<reference evidence="2" key="1">
    <citation type="submission" date="2023-07" db="EMBL/GenBank/DDBJ databases">
        <title>Chromosome-level Genome Assembly of Striped Snakehead (Channa striata).</title>
        <authorList>
            <person name="Liu H."/>
        </authorList>
    </citation>
    <scope>NUCLEOTIDE SEQUENCE</scope>
    <source>
        <strain evidence="2">Gz</strain>
        <tissue evidence="2">Muscle</tissue>
    </source>
</reference>
<feature type="region of interest" description="Disordered" evidence="1">
    <location>
        <begin position="192"/>
        <end position="252"/>
    </location>
</feature>
<dbReference type="EMBL" id="JAUPFM010000182">
    <property type="protein sequence ID" value="KAK2811292.1"/>
    <property type="molecule type" value="Genomic_DNA"/>
</dbReference>
<evidence type="ECO:0000313" key="2">
    <source>
        <dbReference type="EMBL" id="KAK2811292.1"/>
    </source>
</evidence>
<organism evidence="2 3">
    <name type="scientific">Channa striata</name>
    <name type="common">Snakehead murrel</name>
    <name type="synonym">Ophicephalus striatus</name>
    <dbReference type="NCBI Taxonomy" id="64152"/>
    <lineage>
        <taxon>Eukaryota</taxon>
        <taxon>Metazoa</taxon>
        <taxon>Chordata</taxon>
        <taxon>Craniata</taxon>
        <taxon>Vertebrata</taxon>
        <taxon>Euteleostomi</taxon>
        <taxon>Actinopterygii</taxon>
        <taxon>Neopterygii</taxon>
        <taxon>Teleostei</taxon>
        <taxon>Neoteleostei</taxon>
        <taxon>Acanthomorphata</taxon>
        <taxon>Anabantaria</taxon>
        <taxon>Anabantiformes</taxon>
        <taxon>Channoidei</taxon>
        <taxon>Channidae</taxon>
        <taxon>Channa</taxon>
    </lineage>
</organism>
<name>A0AA88LMR0_CHASR</name>
<accession>A0AA88LMR0</accession>
<protein>
    <submittedName>
        <fullName evidence="2">Uncharacterized protein</fullName>
    </submittedName>
</protein>
<feature type="region of interest" description="Disordered" evidence="1">
    <location>
        <begin position="53"/>
        <end position="88"/>
    </location>
</feature>
<feature type="compositionally biased region" description="Basic and acidic residues" evidence="1">
    <location>
        <begin position="197"/>
        <end position="234"/>
    </location>
</feature>
<feature type="compositionally biased region" description="Basic and acidic residues" evidence="1">
    <location>
        <begin position="53"/>
        <end position="64"/>
    </location>
</feature>